<comment type="subcellular location">
    <subcellularLocation>
        <location evidence="1">Nucleus</location>
    </subcellularLocation>
</comment>
<dbReference type="Pfam" id="PF22379">
    <property type="entry name" value="OB_MCM10"/>
    <property type="match status" value="1"/>
</dbReference>
<dbReference type="InterPro" id="IPR015408">
    <property type="entry name" value="Znf_Mcm10/DnaG"/>
</dbReference>
<dbReference type="Gene3D" id="2.40.50.140">
    <property type="entry name" value="Nucleic acid-binding proteins"/>
    <property type="match status" value="1"/>
</dbReference>
<evidence type="ECO:0000256" key="4">
    <source>
        <dbReference type="ARBA" id="ARBA00022705"/>
    </source>
</evidence>
<evidence type="ECO:0000256" key="6">
    <source>
        <dbReference type="ARBA" id="ARBA00022771"/>
    </source>
</evidence>
<dbReference type="GO" id="GO:0003697">
    <property type="term" value="F:single-stranded DNA binding"/>
    <property type="evidence" value="ECO:0007669"/>
    <property type="project" value="InterPro"/>
</dbReference>
<dbReference type="Pfam" id="PF09332">
    <property type="entry name" value="Mcm10"/>
    <property type="match status" value="1"/>
</dbReference>
<evidence type="ECO:0000313" key="13">
    <source>
        <dbReference type="WBParaSite" id="Minc3s02689g31199"/>
    </source>
</evidence>
<proteinExistence type="inferred from homology"/>
<keyword evidence="7" id="KW-0862">Zinc</keyword>
<dbReference type="GO" id="GO:0006270">
    <property type="term" value="P:DNA replication initiation"/>
    <property type="evidence" value="ECO:0007669"/>
    <property type="project" value="InterPro"/>
</dbReference>
<comment type="similarity">
    <text evidence="2">Belongs to the MCM10 family.</text>
</comment>
<dbReference type="GO" id="GO:0003688">
    <property type="term" value="F:DNA replication origin binding"/>
    <property type="evidence" value="ECO:0007669"/>
    <property type="project" value="TreeGrafter"/>
</dbReference>
<feature type="region of interest" description="Disordered" evidence="10">
    <location>
        <begin position="323"/>
        <end position="350"/>
    </location>
</feature>
<feature type="region of interest" description="Disordered" evidence="10">
    <location>
        <begin position="213"/>
        <end position="245"/>
    </location>
</feature>
<feature type="coiled-coil region" evidence="9">
    <location>
        <begin position="565"/>
        <end position="592"/>
    </location>
</feature>
<keyword evidence="5" id="KW-0479">Metal-binding</keyword>
<evidence type="ECO:0000313" key="12">
    <source>
        <dbReference type="Proteomes" id="UP000887563"/>
    </source>
</evidence>
<organism evidence="12 13">
    <name type="scientific">Meloidogyne incognita</name>
    <name type="common">Southern root-knot nematode worm</name>
    <name type="synonym">Oxyuris incognita</name>
    <dbReference type="NCBI Taxonomy" id="6306"/>
    <lineage>
        <taxon>Eukaryota</taxon>
        <taxon>Metazoa</taxon>
        <taxon>Ecdysozoa</taxon>
        <taxon>Nematoda</taxon>
        <taxon>Chromadorea</taxon>
        <taxon>Rhabditida</taxon>
        <taxon>Tylenchina</taxon>
        <taxon>Tylenchomorpha</taxon>
        <taxon>Tylenchoidea</taxon>
        <taxon>Meloidogynidae</taxon>
        <taxon>Meloidogyninae</taxon>
        <taxon>Meloidogyne</taxon>
        <taxon>Meloidogyne incognita group</taxon>
    </lineage>
</organism>
<reference evidence="13" key="1">
    <citation type="submission" date="2022-11" db="UniProtKB">
        <authorList>
            <consortium name="WormBaseParasite"/>
        </authorList>
    </citation>
    <scope>IDENTIFICATION</scope>
</reference>
<dbReference type="GO" id="GO:0043596">
    <property type="term" value="C:nuclear replication fork"/>
    <property type="evidence" value="ECO:0007669"/>
    <property type="project" value="TreeGrafter"/>
</dbReference>
<dbReference type="InterPro" id="IPR056791">
    <property type="entry name" value="Znf_Mcm10_C"/>
</dbReference>
<keyword evidence="6" id="KW-0863">Zinc-finger</keyword>
<evidence type="ECO:0000256" key="7">
    <source>
        <dbReference type="ARBA" id="ARBA00022833"/>
    </source>
</evidence>
<keyword evidence="12" id="KW-1185">Reference proteome</keyword>
<evidence type="ECO:0000256" key="1">
    <source>
        <dbReference type="ARBA" id="ARBA00004123"/>
    </source>
</evidence>
<dbReference type="InterPro" id="IPR015411">
    <property type="entry name" value="Rep_factor_Mcm10_C"/>
</dbReference>
<keyword evidence="9" id="KW-0175">Coiled coil</keyword>
<dbReference type="Pfam" id="PF09329">
    <property type="entry name" value="zf-primase"/>
    <property type="match status" value="1"/>
</dbReference>
<dbReference type="WBParaSite" id="Minc3s02689g31199">
    <property type="protein sequence ID" value="Minc3s02689g31199"/>
    <property type="gene ID" value="Minc3s02689g31199"/>
</dbReference>
<evidence type="ECO:0000256" key="10">
    <source>
        <dbReference type="SAM" id="MobiDB-lite"/>
    </source>
</evidence>
<keyword evidence="8" id="KW-0539">Nucleus</keyword>
<dbReference type="InterPro" id="IPR012340">
    <property type="entry name" value="NA-bd_OB-fold"/>
</dbReference>
<keyword evidence="4" id="KW-0235">DNA replication</keyword>
<dbReference type="PANTHER" id="PTHR13454:SF11">
    <property type="entry name" value="PROTEIN MCM10 HOMOLOG"/>
    <property type="match status" value="1"/>
</dbReference>
<dbReference type="InterPro" id="IPR055065">
    <property type="entry name" value="OB_MCM10"/>
</dbReference>
<evidence type="ECO:0000256" key="9">
    <source>
        <dbReference type="SAM" id="Coils"/>
    </source>
</evidence>
<evidence type="ECO:0000256" key="2">
    <source>
        <dbReference type="ARBA" id="ARBA00009679"/>
    </source>
</evidence>
<sequence length="1055" mass="121679">MFTNTASEECKEDTSKSSQTSEIFDPLFGIRISNPKLTLETSNTFFSGMQKLRLSQLSANRLLSMQKNENEEGWATMAVMVERSGCKKSGNGNEYIIWRMSDLKDLNAVSVKVLLFGDCFRQYWKLQPGNTFFLNNPQICEPSVNNNNSNRQNELTLKLFKPGQLIEVGFCPDLGRCQGRKASDGDQCSNFVNISRSLYCPFHIQQRARQVAAKRGTLNRTANLPTKEYRLQSKGQSPQKERPPPELVLIKRRKSLAEEKGKKFIMPMSASRRASLRNSSLNESLTKIDPELEKQNKQIEKLISENPFHLGSKNLRIMRQRLSQPSNKENIDPKANAAKPSESASNRSLSSMRDFIQTQQNSIHHTNSLSNTRDKQPILLADSKNVLNSNELNKLKRAAEIFKAGNGGASYNGNKRPKLETTAEQFCQQKKKKGVSLLGGTFTEEQLNSLLNKKSSYEHEADQEQLNRQNLYFDRREVEEQIETNATSLMEIRGCKVVTCTQCDYTSVNQSTYCKLSGHQVKRHVADKRFFKCMDCKRRLTCYEKMPIKPCLNCKSTKYIRVAMCDERKVLLEQEKLKIKEVERNFSTTSEATKTFYVILQVVPIQSKNAAFASNPQSFRNLGKQNQQSIDRRQVLQQRPPIILNANKQPYEARQQPKPPILSFWNTDKRQQLEVQQIQAKSSNKSTIYLNDRMLELTIGNRFEEPLLNIDEYNLKPSISDDPHEKSVLGKNGFIHMPVKQARLLIQRIYKLSEIKFQIDKSLTLLSMDRWTETPLENGLLQQLYTYKIPGMLFGDYQQTFYLSVLQFKALRHSEDSTSINKNSKESMTFEQELTKKPFIYISQHSLKPNIYHLWDQNVFVIEVPVKKIFELACKIDALLSSSNEVLKHEKAEEAKEKLVPPKPRFNFNKEDPISYFATPLDTPRVVKEIVHRPSTVDQMLDRPKMEKEWDKTPKMFSQQINRSIPQQNPERSYTRPNQSGNASIFSEKLKEAITIRNDMGGNIRDRYKTFPLNQQNPERNHIRPKQFHNASFFSEKLKEAITIRNAMGGNIRDR</sequence>
<dbReference type="AlphaFoldDB" id="A0A914MWH1"/>
<evidence type="ECO:0000256" key="8">
    <source>
        <dbReference type="ARBA" id="ARBA00023242"/>
    </source>
</evidence>
<evidence type="ECO:0000256" key="5">
    <source>
        <dbReference type="ARBA" id="ARBA00022723"/>
    </source>
</evidence>
<name>A0A914MWH1_MELIC</name>
<feature type="domain" description="Replication factor Mcm10 C-terminal" evidence="11">
    <location>
        <begin position="249"/>
        <end position="587"/>
    </location>
</feature>
<dbReference type="Pfam" id="PF24863">
    <property type="entry name" value="zf-CCCH_Mcm10"/>
    <property type="match status" value="1"/>
</dbReference>
<dbReference type="Proteomes" id="UP000887563">
    <property type="component" value="Unplaced"/>
</dbReference>
<evidence type="ECO:0000259" key="11">
    <source>
        <dbReference type="SMART" id="SM01280"/>
    </source>
</evidence>
<feature type="region of interest" description="Disordered" evidence="10">
    <location>
        <begin position="963"/>
        <end position="985"/>
    </location>
</feature>
<dbReference type="InterPro" id="IPR040184">
    <property type="entry name" value="Mcm10"/>
</dbReference>
<dbReference type="GO" id="GO:0008270">
    <property type="term" value="F:zinc ion binding"/>
    <property type="evidence" value="ECO:0007669"/>
    <property type="project" value="UniProtKB-KW"/>
</dbReference>
<evidence type="ECO:0000256" key="3">
    <source>
        <dbReference type="ARBA" id="ARBA00017770"/>
    </source>
</evidence>
<protein>
    <recommendedName>
        <fullName evidence="3">Protein MCM10 homolog</fullName>
    </recommendedName>
</protein>
<accession>A0A914MWH1</accession>
<dbReference type="SMART" id="SM01280">
    <property type="entry name" value="Mcm10"/>
    <property type="match status" value="1"/>
</dbReference>
<dbReference type="PANTHER" id="PTHR13454">
    <property type="entry name" value="PROTEIN MCM10 HOMOLOG"/>
    <property type="match status" value="1"/>
</dbReference>